<dbReference type="Pfam" id="PF03969">
    <property type="entry name" value="AFG1_ATPase"/>
    <property type="match status" value="1"/>
</dbReference>
<keyword evidence="3" id="KW-0067">ATP-binding</keyword>
<dbReference type="InterPro" id="IPR027417">
    <property type="entry name" value="P-loop_NTPase"/>
</dbReference>
<dbReference type="AlphaFoldDB" id="A0A0F7SWD5"/>
<feature type="region of interest" description="Disordered" evidence="4">
    <location>
        <begin position="626"/>
        <end position="706"/>
    </location>
</feature>
<dbReference type="GO" id="GO:0005739">
    <property type="term" value="C:mitochondrion"/>
    <property type="evidence" value="ECO:0007669"/>
    <property type="project" value="TreeGrafter"/>
</dbReference>
<protein>
    <submittedName>
        <fullName evidence="5">Predicted ATPase</fullName>
    </submittedName>
</protein>
<evidence type="ECO:0000256" key="4">
    <source>
        <dbReference type="SAM" id="MobiDB-lite"/>
    </source>
</evidence>
<organism evidence="5">
    <name type="scientific">Phaffia rhodozyma</name>
    <name type="common">Yeast</name>
    <name type="synonym">Xanthophyllomyces dendrorhous</name>
    <dbReference type="NCBI Taxonomy" id="264483"/>
    <lineage>
        <taxon>Eukaryota</taxon>
        <taxon>Fungi</taxon>
        <taxon>Dikarya</taxon>
        <taxon>Basidiomycota</taxon>
        <taxon>Agaricomycotina</taxon>
        <taxon>Tremellomycetes</taxon>
        <taxon>Cystofilobasidiales</taxon>
        <taxon>Mrakiaceae</taxon>
        <taxon>Phaffia</taxon>
    </lineage>
</organism>
<evidence type="ECO:0000256" key="1">
    <source>
        <dbReference type="ARBA" id="ARBA00010322"/>
    </source>
</evidence>
<evidence type="ECO:0000313" key="5">
    <source>
        <dbReference type="EMBL" id="CED84378.1"/>
    </source>
</evidence>
<dbReference type="NCBIfam" id="NF040713">
    <property type="entry name" value="ZapE"/>
    <property type="match status" value="1"/>
</dbReference>
<dbReference type="GO" id="GO:0016887">
    <property type="term" value="F:ATP hydrolysis activity"/>
    <property type="evidence" value="ECO:0007669"/>
    <property type="project" value="InterPro"/>
</dbReference>
<dbReference type="GO" id="GO:0005524">
    <property type="term" value="F:ATP binding"/>
    <property type="evidence" value="ECO:0007669"/>
    <property type="project" value="UniProtKB-KW"/>
</dbReference>
<comment type="similarity">
    <text evidence="1">Belongs to the AFG1 ATPase family.</text>
</comment>
<dbReference type="Gene3D" id="3.40.50.300">
    <property type="entry name" value="P-loop containing nucleotide triphosphate hydrolases"/>
    <property type="match status" value="1"/>
</dbReference>
<keyword evidence="2" id="KW-0547">Nucleotide-binding</keyword>
<reference evidence="5" key="1">
    <citation type="submission" date="2014-08" db="EMBL/GenBank/DDBJ databases">
        <authorList>
            <person name="Sharma Rahul"/>
            <person name="Thines Marco"/>
        </authorList>
    </citation>
    <scope>NUCLEOTIDE SEQUENCE</scope>
</reference>
<dbReference type="EMBL" id="LN483166">
    <property type="protein sequence ID" value="CED84378.1"/>
    <property type="molecule type" value="Genomic_DNA"/>
</dbReference>
<dbReference type="PANTHER" id="PTHR12169">
    <property type="entry name" value="ATPASE N2B"/>
    <property type="match status" value="1"/>
</dbReference>
<feature type="compositionally biased region" description="Basic and acidic residues" evidence="4">
    <location>
        <begin position="688"/>
        <end position="705"/>
    </location>
</feature>
<evidence type="ECO:0000256" key="2">
    <source>
        <dbReference type="ARBA" id="ARBA00022741"/>
    </source>
</evidence>
<dbReference type="SUPFAM" id="SSF52540">
    <property type="entry name" value="P-loop containing nucleoside triphosphate hydrolases"/>
    <property type="match status" value="1"/>
</dbReference>
<dbReference type="PANTHER" id="PTHR12169:SF2">
    <property type="entry name" value="AFG1P"/>
    <property type="match status" value="1"/>
</dbReference>
<sequence length="726" mass="81385">MSVQCAIQPVCRKDNIKLSENSRSKQIKKTTDLIEIYRDKVHRGELQWDDHQVRILLQLRSLCRRLATYKPPAYLLDDLPPLPPLKNPPSNESWWPFSPRAQPQPEESLDLTRILSIEEELAALSTPTGVLLTGPPGSGKTFLLDLAFEHLSLLPGEKKTRRHYHAFLLNVYRLLHLEGKAMNEGTTEQARKIVAEKALKGGWRTVFAGGKFQDGQEEKVGSLVERARRDDELAFRVAKRLIVEEGWLILFDELQILDPATASLFTSIITHFWRLGGVILATSNRIPDDIYTMGVQRRRIESFLSCLKSRCDVLEVDGGKDYREVEQTKQLLDQQANDNRGGSWNIGDAGRKAWEDKWERLVQGRQVTPATLLVYNRPILVPAQVSPDLSSGSTTLEDCPTVGGIARFTFSEICETALGPADYISIASTYSTIFVSDIPPIKTSMKNEARRLINLLDALYESRSRLHIHSLTSLHGLFFPDASSITPDELFLRDSLEQEALSEMQKEMEEPTRPNISLYNQNHQPESTISEPVITREGSSSTAIDEEQTKGLKSGLKGGAFANLAIFTGEDERFAFKRALSRLTELTNPLLPARRWTPIPISLRTWESLSPSRFSSQAPKVSLLDSVPASLSPSPSPRASFSSSSSSSDLVTPLPRSSLPNPVPHQVHPDDFAHEASYDTPLRTRKQPRTDISKDDPPRMKEKHFWGVARWGPKAGKWGTGFGDDK</sequence>
<evidence type="ECO:0000256" key="3">
    <source>
        <dbReference type="ARBA" id="ARBA00022840"/>
    </source>
</evidence>
<dbReference type="InterPro" id="IPR005654">
    <property type="entry name" value="ATPase_AFG1-like"/>
</dbReference>
<accession>A0A0F7SWD5</accession>
<proteinExistence type="inferred from homology"/>
<feature type="compositionally biased region" description="Basic and acidic residues" evidence="4">
    <location>
        <begin position="667"/>
        <end position="677"/>
    </location>
</feature>
<feature type="compositionally biased region" description="Low complexity" evidence="4">
    <location>
        <begin position="626"/>
        <end position="655"/>
    </location>
</feature>
<name>A0A0F7SWD5_PHARH</name>